<dbReference type="Gene3D" id="3.90.76.10">
    <property type="entry name" value="Dipeptide-binding Protein, Domain 1"/>
    <property type="match status" value="1"/>
</dbReference>
<evidence type="ECO:0000313" key="5">
    <source>
        <dbReference type="Proteomes" id="UP000318478"/>
    </source>
</evidence>
<protein>
    <submittedName>
        <fullName evidence="4">Oligopeptide-binding protein AppA</fullName>
    </submittedName>
</protein>
<name>A0A5C5ZG57_9BACT</name>
<comment type="caution">
    <text evidence="4">The sequence shown here is derived from an EMBL/GenBank/DDBJ whole genome shotgun (WGS) entry which is preliminary data.</text>
</comment>
<dbReference type="Pfam" id="PF00496">
    <property type="entry name" value="SBP_bac_5"/>
    <property type="match status" value="1"/>
</dbReference>
<feature type="region of interest" description="Disordered" evidence="1">
    <location>
        <begin position="34"/>
        <end position="57"/>
    </location>
</feature>
<gene>
    <name evidence="4" type="primary">appA</name>
    <name evidence="4" type="ORF">Pla123a_03600</name>
</gene>
<reference evidence="4 5" key="1">
    <citation type="submission" date="2019-02" db="EMBL/GenBank/DDBJ databases">
        <title>Deep-cultivation of Planctomycetes and their phenomic and genomic characterization uncovers novel biology.</title>
        <authorList>
            <person name="Wiegand S."/>
            <person name="Jogler M."/>
            <person name="Boedeker C."/>
            <person name="Pinto D."/>
            <person name="Vollmers J."/>
            <person name="Rivas-Marin E."/>
            <person name="Kohn T."/>
            <person name="Peeters S.H."/>
            <person name="Heuer A."/>
            <person name="Rast P."/>
            <person name="Oberbeckmann S."/>
            <person name="Bunk B."/>
            <person name="Jeske O."/>
            <person name="Meyerdierks A."/>
            <person name="Storesund J.E."/>
            <person name="Kallscheuer N."/>
            <person name="Luecker S."/>
            <person name="Lage O.M."/>
            <person name="Pohl T."/>
            <person name="Merkel B.J."/>
            <person name="Hornburger P."/>
            <person name="Mueller R.-W."/>
            <person name="Bruemmer F."/>
            <person name="Labrenz M."/>
            <person name="Spormann A.M."/>
            <person name="Op Den Camp H."/>
            <person name="Overmann J."/>
            <person name="Amann R."/>
            <person name="Jetten M.S.M."/>
            <person name="Mascher T."/>
            <person name="Medema M.H."/>
            <person name="Devos D.P."/>
            <person name="Kaster A.-K."/>
            <person name="Ovreas L."/>
            <person name="Rohde M."/>
            <person name="Galperin M.Y."/>
            <person name="Jogler C."/>
        </authorList>
    </citation>
    <scope>NUCLEOTIDE SEQUENCE [LARGE SCALE GENOMIC DNA]</scope>
    <source>
        <strain evidence="4 5">Pla123a</strain>
    </source>
</reference>
<dbReference type="AlphaFoldDB" id="A0A5C5ZG57"/>
<dbReference type="Gene3D" id="3.40.190.10">
    <property type="entry name" value="Periplasmic binding protein-like II"/>
    <property type="match status" value="1"/>
</dbReference>
<evidence type="ECO:0000259" key="3">
    <source>
        <dbReference type="Pfam" id="PF00496"/>
    </source>
</evidence>
<dbReference type="InterPro" id="IPR039424">
    <property type="entry name" value="SBP_5"/>
</dbReference>
<dbReference type="SUPFAM" id="SSF53850">
    <property type="entry name" value="Periplasmic binding protein-like II"/>
    <property type="match status" value="1"/>
</dbReference>
<dbReference type="GO" id="GO:0015833">
    <property type="term" value="P:peptide transport"/>
    <property type="evidence" value="ECO:0007669"/>
    <property type="project" value="TreeGrafter"/>
</dbReference>
<sequence length="667" mass="75764" precursor="true">MILRCPTTPGSYLRPTLCVPLLLTLLAVVGCTSSSSTDTPAADKAGAAPGDAAAEDDAPAKPFKLADLLEPFDPPPLEEVDANANWQDRPVRDGLQVMRELLAEQPAPEITAAEALKLKNDSPENNAKMRAALGRLAPKDGSGVDHNASVTRHVGGDLKSTNPLSASSVTEFEYGSLTMSGILAFDKNFDWFATSETVKSWQTSEDKMVDKFVLRDDVLWSDGTPVTAHDYEYSFKAIMTEAVVVPAVRSGVDELKWVKAYDDHTLVIFHKESLPTNTENMQISLIPKHIYEKTIPADPTLARSKEHSRLEDDPVVAGPYKLVKRTRGQEFVLERREDYYMHNGKQVRDKPYFKTVRVKRIEDFNTALLALKSGDIDQMELRPEQWVTQTNGDDFYENNTKVYDTEWVEFHFIWNVESPFFKDQRVRWAMTYAVDYEELLETICYGLYEQSRGNYHPDAWMFPKDGPEPVKQDLEKAQDLLAEAGWEDTDGDGILDKEINGRRRQFEFTLTTYTTETGIKTATLMKECLDLLGIVCNVKPTEFTVMQEKSRNHEFDAMMAGWGTGTDPFTNQNIFGTDEGRNYGNYSSKRVDELFEQGKREFDREKRAKIYADIHMQLWEDQPYTWLFYRSSFYGFNKKLRGYNFSPRGPFGYSPGFGSLWVPDAAP</sequence>
<dbReference type="EMBL" id="SJPO01000001">
    <property type="protein sequence ID" value="TWT85553.1"/>
    <property type="molecule type" value="Genomic_DNA"/>
</dbReference>
<dbReference type="PROSITE" id="PS51257">
    <property type="entry name" value="PROKAR_LIPOPROTEIN"/>
    <property type="match status" value="1"/>
</dbReference>
<organism evidence="4 5">
    <name type="scientific">Posidoniimonas polymericola</name>
    <dbReference type="NCBI Taxonomy" id="2528002"/>
    <lineage>
        <taxon>Bacteria</taxon>
        <taxon>Pseudomonadati</taxon>
        <taxon>Planctomycetota</taxon>
        <taxon>Planctomycetia</taxon>
        <taxon>Pirellulales</taxon>
        <taxon>Lacipirellulaceae</taxon>
        <taxon>Posidoniimonas</taxon>
    </lineage>
</organism>
<dbReference type="Gene3D" id="3.10.105.10">
    <property type="entry name" value="Dipeptide-binding Protein, Domain 3"/>
    <property type="match status" value="1"/>
</dbReference>
<accession>A0A5C5ZG57</accession>
<feature type="domain" description="Solute-binding protein family 5" evidence="3">
    <location>
        <begin position="198"/>
        <end position="574"/>
    </location>
</feature>
<proteinExistence type="predicted"/>
<keyword evidence="5" id="KW-1185">Reference proteome</keyword>
<dbReference type="Proteomes" id="UP000318478">
    <property type="component" value="Unassembled WGS sequence"/>
</dbReference>
<dbReference type="PANTHER" id="PTHR30290">
    <property type="entry name" value="PERIPLASMIC BINDING COMPONENT OF ABC TRANSPORTER"/>
    <property type="match status" value="1"/>
</dbReference>
<dbReference type="GO" id="GO:1904680">
    <property type="term" value="F:peptide transmembrane transporter activity"/>
    <property type="evidence" value="ECO:0007669"/>
    <property type="project" value="TreeGrafter"/>
</dbReference>
<dbReference type="InterPro" id="IPR000914">
    <property type="entry name" value="SBP_5_dom"/>
</dbReference>
<evidence type="ECO:0000313" key="4">
    <source>
        <dbReference type="EMBL" id="TWT85553.1"/>
    </source>
</evidence>
<evidence type="ECO:0000256" key="1">
    <source>
        <dbReference type="SAM" id="MobiDB-lite"/>
    </source>
</evidence>
<feature type="compositionally biased region" description="Low complexity" evidence="1">
    <location>
        <begin position="34"/>
        <end position="52"/>
    </location>
</feature>
<feature type="signal peptide" evidence="2">
    <location>
        <begin position="1"/>
        <end position="36"/>
    </location>
</feature>
<dbReference type="RefSeq" id="WP_146583812.1">
    <property type="nucleotide sequence ID" value="NZ_SJPO01000001.1"/>
</dbReference>
<keyword evidence="2" id="KW-0732">Signal</keyword>
<feature type="chain" id="PRO_5022848106" evidence="2">
    <location>
        <begin position="37"/>
        <end position="667"/>
    </location>
</feature>
<dbReference type="OrthoDB" id="48318at2"/>
<evidence type="ECO:0000256" key="2">
    <source>
        <dbReference type="SAM" id="SignalP"/>
    </source>
</evidence>